<dbReference type="SMART" id="SM00827">
    <property type="entry name" value="PKS_AT"/>
    <property type="match status" value="1"/>
</dbReference>
<keyword evidence="1" id="KW-0808">Transferase</keyword>
<gene>
    <name evidence="3" type="ORF">RZO55_24170</name>
</gene>
<dbReference type="InterPro" id="IPR016036">
    <property type="entry name" value="Malonyl_transacylase_ACP-bd"/>
</dbReference>
<evidence type="ECO:0000259" key="2">
    <source>
        <dbReference type="SMART" id="SM00827"/>
    </source>
</evidence>
<sequence length="314" mass="35781">MERPIIFLFPGQGSQYLQMGKEIFTQSKVFRTEMEQLDQIVQNEEGYSLINYLYDPTKKKNIPFFETIYSHPAIFMTGYALAKTLMAQGIKPDLLYGVSLGEYTAMAVSGQVDTGDIFRFILKQPSIFKSSRLNGGMLSVFGNLPVFENEDHIEVAVINGANHIVLSGNSAQVSNTEKYLKNYNKTYYRLPVEYGFHSSAIEDAKKPFQEHAGFIKRTYPKIPVLSCVNYSDDSFSMPKHCWNIIRNKMDFRQAVWQLENKMPNALYVDLGFSGTMVNMAKTNFRKDSNSIVLAPITMFRTDLSKMNMRSLGDC</sequence>
<accession>A0ABU4GUI8</accession>
<dbReference type="Pfam" id="PF00698">
    <property type="entry name" value="Acyl_transf_1"/>
    <property type="match status" value="1"/>
</dbReference>
<keyword evidence="4" id="KW-1185">Reference proteome</keyword>
<organism evidence="3 4">
    <name type="scientific">Clostridium boliviensis</name>
    <dbReference type="NCBI Taxonomy" id="318465"/>
    <lineage>
        <taxon>Bacteria</taxon>
        <taxon>Bacillati</taxon>
        <taxon>Bacillota</taxon>
        <taxon>Clostridia</taxon>
        <taxon>Eubacteriales</taxon>
        <taxon>Clostridiaceae</taxon>
        <taxon>Clostridium</taxon>
    </lineage>
</organism>
<dbReference type="Gene3D" id="3.40.366.10">
    <property type="entry name" value="Malonyl-Coenzyme A Acyl Carrier Protein, domain 2"/>
    <property type="match status" value="1"/>
</dbReference>
<dbReference type="RefSeq" id="WP_318066832.1">
    <property type="nucleotide sequence ID" value="NZ_JAWONS010000329.1"/>
</dbReference>
<feature type="domain" description="Malonyl-CoA:ACP transacylase (MAT)" evidence="2">
    <location>
        <begin position="8"/>
        <end position="298"/>
    </location>
</feature>
<dbReference type="InterPro" id="IPR050444">
    <property type="entry name" value="Polyketide_Synthase"/>
</dbReference>
<reference evidence="3 4" key="1">
    <citation type="submission" date="2023-10" db="EMBL/GenBank/DDBJ databases">
        <title>A novel Glycoside Hydrolase 43-Like Enzyme from Clostrdium boliviensis is an Endo-xylanase, and a Candidate for Xylooligosaccharides Production from Different Xylan Substrates.</title>
        <authorList>
            <person name="Alvarez M.T."/>
            <person name="Rocabado-Villegas L.R."/>
            <person name="Salas-Veizaga D.M."/>
            <person name="Linares-Pasten J.A."/>
            <person name="Gudmundsdottir E.E."/>
            <person name="Hreggvidsson G.O."/>
            <person name="Adlercreutz P."/>
            <person name="Nordberg Karlsson E."/>
        </authorList>
    </citation>
    <scope>NUCLEOTIDE SEQUENCE [LARGE SCALE GENOMIC DNA]</scope>
    <source>
        <strain evidence="3 4">E-1</strain>
    </source>
</reference>
<dbReference type="PANTHER" id="PTHR45681:SF6">
    <property type="entry name" value="POLYKETIDE SYNTHASE 37"/>
    <property type="match status" value="1"/>
</dbReference>
<evidence type="ECO:0000313" key="4">
    <source>
        <dbReference type="Proteomes" id="UP001276854"/>
    </source>
</evidence>
<dbReference type="EMBL" id="JAWONS010000329">
    <property type="protein sequence ID" value="MDW2800670.1"/>
    <property type="molecule type" value="Genomic_DNA"/>
</dbReference>
<evidence type="ECO:0000256" key="1">
    <source>
        <dbReference type="ARBA" id="ARBA00022679"/>
    </source>
</evidence>
<dbReference type="SUPFAM" id="SSF55048">
    <property type="entry name" value="Probable ACP-binding domain of malonyl-CoA ACP transacylase"/>
    <property type="match status" value="1"/>
</dbReference>
<dbReference type="InterPro" id="IPR001227">
    <property type="entry name" value="Ac_transferase_dom_sf"/>
</dbReference>
<proteinExistence type="predicted"/>
<dbReference type="GO" id="GO:0016746">
    <property type="term" value="F:acyltransferase activity"/>
    <property type="evidence" value="ECO:0007669"/>
    <property type="project" value="UniProtKB-KW"/>
</dbReference>
<evidence type="ECO:0000313" key="3">
    <source>
        <dbReference type="EMBL" id="MDW2800670.1"/>
    </source>
</evidence>
<dbReference type="SUPFAM" id="SSF52151">
    <property type="entry name" value="FabD/lysophospholipase-like"/>
    <property type="match status" value="1"/>
</dbReference>
<protein>
    <submittedName>
        <fullName evidence="3">Acyltransferase domain-containing protein</fullName>
    </submittedName>
</protein>
<dbReference type="InterPro" id="IPR016035">
    <property type="entry name" value="Acyl_Trfase/lysoPLipase"/>
</dbReference>
<keyword evidence="3" id="KW-0012">Acyltransferase</keyword>
<name>A0ABU4GUI8_9CLOT</name>
<dbReference type="InterPro" id="IPR014043">
    <property type="entry name" value="Acyl_transferase_dom"/>
</dbReference>
<comment type="caution">
    <text evidence="3">The sequence shown here is derived from an EMBL/GenBank/DDBJ whole genome shotgun (WGS) entry which is preliminary data.</text>
</comment>
<dbReference type="Proteomes" id="UP001276854">
    <property type="component" value="Unassembled WGS sequence"/>
</dbReference>
<dbReference type="PANTHER" id="PTHR45681">
    <property type="entry name" value="POLYKETIDE SYNTHASE 44-RELATED"/>
    <property type="match status" value="1"/>
</dbReference>